<dbReference type="PRINTS" id="PR01590">
    <property type="entry name" value="HTHFIS"/>
</dbReference>
<gene>
    <name evidence="8" type="ORF">GSUB_13965</name>
</gene>
<dbReference type="OrthoDB" id="9814761at2"/>
<dbReference type="GO" id="GO:0005524">
    <property type="term" value="F:ATP binding"/>
    <property type="evidence" value="ECO:0007669"/>
    <property type="project" value="UniProtKB-KW"/>
</dbReference>
<accession>A0A0B5FJA4</accession>
<feature type="modified residue" description="4-aspartylphosphate" evidence="5">
    <location>
        <position position="62"/>
    </location>
</feature>
<dbReference type="GO" id="GO:0043565">
    <property type="term" value="F:sequence-specific DNA binding"/>
    <property type="evidence" value="ECO:0007669"/>
    <property type="project" value="InterPro"/>
</dbReference>
<dbReference type="Gene3D" id="3.40.50.2300">
    <property type="match status" value="1"/>
</dbReference>
<keyword evidence="4" id="KW-0804">Transcription</keyword>
<dbReference type="EMBL" id="CP010311">
    <property type="protein sequence ID" value="AJF07443.1"/>
    <property type="molecule type" value="Genomic_DNA"/>
</dbReference>
<evidence type="ECO:0000256" key="3">
    <source>
        <dbReference type="ARBA" id="ARBA00023015"/>
    </source>
</evidence>
<dbReference type="CDD" id="cd00009">
    <property type="entry name" value="AAA"/>
    <property type="match status" value="1"/>
</dbReference>
<dbReference type="Proteomes" id="UP000035036">
    <property type="component" value="Chromosome"/>
</dbReference>
<dbReference type="PROSITE" id="PS50045">
    <property type="entry name" value="SIGMA54_INTERACT_4"/>
    <property type="match status" value="1"/>
</dbReference>
<dbReference type="PROSITE" id="PS00688">
    <property type="entry name" value="SIGMA54_INTERACT_3"/>
    <property type="match status" value="1"/>
</dbReference>
<protein>
    <submittedName>
        <fullName evidence="8">Chemotaxis protein CheY</fullName>
    </submittedName>
</protein>
<dbReference type="Pfam" id="PF25601">
    <property type="entry name" value="AAA_lid_14"/>
    <property type="match status" value="1"/>
</dbReference>
<dbReference type="RefSeq" id="WP_040201351.1">
    <property type="nucleotide sequence ID" value="NZ_CP010311.1"/>
</dbReference>
<feature type="domain" description="Response regulatory" evidence="7">
    <location>
        <begin position="11"/>
        <end position="127"/>
    </location>
</feature>
<dbReference type="Gene3D" id="1.10.10.60">
    <property type="entry name" value="Homeodomain-like"/>
    <property type="match status" value="1"/>
</dbReference>
<evidence type="ECO:0000256" key="4">
    <source>
        <dbReference type="ARBA" id="ARBA00023163"/>
    </source>
</evidence>
<dbReference type="SUPFAM" id="SSF46689">
    <property type="entry name" value="Homeodomain-like"/>
    <property type="match status" value="1"/>
</dbReference>
<feature type="domain" description="Sigma-54 factor interaction" evidence="6">
    <location>
        <begin position="157"/>
        <end position="385"/>
    </location>
</feature>
<dbReference type="Pfam" id="PF00158">
    <property type="entry name" value="Sigma54_activat"/>
    <property type="match status" value="1"/>
</dbReference>
<evidence type="ECO:0000256" key="2">
    <source>
        <dbReference type="ARBA" id="ARBA00022840"/>
    </source>
</evidence>
<organism evidence="8 9">
    <name type="scientific">Geoalkalibacter subterraneus</name>
    <dbReference type="NCBI Taxonomy" id="483547"/>
    <lineage>
        <taxon>Bacteria</taxon>
        <taxon>Pseudomonadati</taxon>
        <taxon>Thermodesulfobacteriota</taxon>
        <taxon>Desulfuromonadia</taxon>
        <taxon>Desulfuromonadales</taxon>
        <taxon>Geoalkalibacteraceae</taxon>
        <taxon>Geoalkalibacter</taxon>
    </lineage>
</organism>
<dbReference type="InterPro" id="IPR003593">
    <property type="entry name" value="AAA+_ATPase"/>
</dbReference>
<dbReference type="InterPro" id="IPR001789">
    <property type="entry name" value="Sig_transdc_resp-reg_receiver"/>
</dbReference>
<dbReference type="InterPro" id="IPR011006">
    <property type="entry name" value="CheY-like_superfamily"/>
</dbReference>
<dbReference type="InterPro" id="IPR025662">
    <property type="entry name" value="Sigma_54_int_dom_ATP-bd_1"/>
</dbReference>
<evidence type="ECO:0000259" key="7">
    <source>
        <dbReference type="PROSITE" id="PS50110"/>
    </source>
</evidence>
<evidence type="ECO:0000259" key="6">
    <source>
        <dbReference type="PROSITE" id="PS50045"/>
    </source>
</evidence>
<dbReference type="GO" id="GO:0000160">
    <property type="term" value="P:phosphorelay signal transduction system"/>
    <property type="evidence" value="ECO:0007669"/>
    <property type="project" value="InterPro"/>
</dbReference>
<dbReference type="SUPFAM" id="SSF52172">
    <property type="entry name" value="CheY-like"/>
    <property type="match status" value="1"/>
</dbReference>
<dbReference type="SMART" id="SM00382">
    <property type="entry name" value="AAA"/>
    <property type="match status" value="1"/>
</dbReference>
<evidence type="ECO:0000256" key="5">
    <source>
        <dbReference type="PROSITE-ProRule" id="PRU00169"/>
    </source>
</evidence>
<dbReference type="PANTHER" id="PTHR32071:SF13">
    <property type="entry name" value="RESPONSE REGULATOR HSFA"/>
    <property type="match status" value="1"/>
</dbReference>
<dbReference type="GO" id="GO:0006355">
    <property type="term" value="P:regulation of DNA-templated transcription"/>
    <property type="evidence" value="ECO:0007669"/>
    <property type="project" value="InterPro"/>
</dbReference>
<evidence type="ECO:0000313" key="8">
    <source>
        <dbReference type="EMBL" id="AJF07443.1"/>
    </source>
</evidence>
<dbReference type="PANTHER" id="PTHR32071">
    <property type="entry name" value="TRANSCRIPTIONAL REGULATORY PROTEIN"/>
    <property type="match status" value="1"/>
</dbReference>
<keyword evidence="5" id="KW-0597">Phosphoprotein</keyword>
<dbReference type="Gene3D" id="3.40.50.300">
    <property type="entry name" value="P-loop containing nucleotide triphosphate hydrolases"/>
    <property type="match status" value="1"/>
</dbReference>
<dbReference type="Pfam" id="PF00072">
    <property type="entry name" value="Response_reg"/>
    <property type="match status" value="1"/>
</dbReference>
<proteinExistence type="predicted"/>
<dbReference type="InterPro" id="IPR025944">
    <property type="entry name" value="Sigma_54_int_dom_CS"/>
</dbReference>
<dbReference type="InterPro" id="IPR009057">
    <property type="entry name" value="Homeodomain-like_sf"/>
</dbReference>
<sequence>MTADTLFPALPVVLVDDERAWLRSLRLVLERSAGINNIICCSDPREALESLARRPAALMLLDLVMPAISGEQVLEEVVRDYPDIPVIVLTGMNRVEAAVRCIKLGAFDYLVKTAEEERLVTVVRHALRMAELQRENTDMRRRFLHDEVAHPEAFADLITADKKMRSVFQYLEAVAPSSQPVLITGESGTGKELVARGLHRLSRPQQPWVAVNVAGLDDNVFSDTLFGHERGAFTGADRARAGLVEEARGGILFLDEIGDLSPPSQVKLLRLLQEGEYFPLGSDRPRRLKARVVVSTNRDLERAQAQGAFRRDLYYRLRTHHVHLPPLRERPGDIPLLLEHFLAETAHELDKRKPTAPPELSVLLSNYVFPGNVRELRAMVYDAVSVHQSRKLSMDIFRRAMGEFTGSGEDFTGGRSAGQLVFPEILPTLDQAVSQLIDEALARTGGNQTIAAGLLGISRPALNKRLSRRRTNDESL</sequence>
<dbReference type="AlphaFoldDB" id="A0A0B5FJA4"/>
<dbReference type="Gene3D" id="1.10.8.60">
    <property type="match status" value="1"/>
</dbReference>
<evidence type="ECO:0000256" key="1">
    <source>
        <dbReference type="ARBA" id="ARBA00022741"/>
    </source>
</evidence>
<keyword evidence="2" id="KW-0067">ATP-binding</keyword>
<keyword evidence="3" id="KW-0805">Transcription regulation</keyword>
<dbReference type="STRING" id="483547.GSUB_13965"/>
<dbReference type="HOGENOM" id="CLU_000445_0_6_7"/>
<evidence type="ECO:0000313" key="9">
    <source>
        <dbReference type="Proteomes" id="UP000035036"/>
    </source>
</evidence>
<dbReference type="SMART" id="SM00448">
    <property type="entry name" value="REC"/>
    <property type="match status" value="1"/>
</dbReference>
<name>A0A0B5FJA4_9BACT</name>
<reference evidence="8 9" key="1">
    <citation type="journal article" date="2015" name="Genome Announc.">
        <title>Genomes of Geoalkalibacter ferrihydriticus Z-0531T and Geoalkalibacter subterraneus Red1T, Two Haloalkaliphilic Metal-Reducing Deltaproteobacteria.</title>
        <authorList>
            <person name="Badalamenti J.P."/>
            <person name="Krajmalnik-Brown R."/>
            <person name="Torres C.I."/>
            <person name="Bond D.R."/>
        </authorList>
    </citation>
    <scope>NUCLEOTIDE SEQUENCE [LARGE SCALE GENOMIC DNA]</scope>
    <source>
        <strain evidence="8 9">Red1</strain>
    </source>
</reference>
<dbReference type="PROSITE" id="PS50110">
    <property type="entry name" value="RESPONSE_REGULATORY"/>
    <property type="match status" value="1"/>
</dbReference>
<dbReference type="SUPFAM" id="SSF52540">
    <property type="entry name" value="P-loop containing nucleoside triphosphate hydrolases"/>
    <property type="match status" value="1"/>
</dbReference>
<keyword evidence="1" id="KW-0547">Nucleotide-binding</keyword>
<keyword evidence="9" id="KW-1185">Reference proteome</keyword>
<dbReference type="InterPro" id="IPR027417">
    <property type="entry name" value="P-loop_NTPase"/>
</dbReference>
<dbReference type="KEGG" id="gsb:GSUB_13965"/>
<dbReference type="InterPro" id="IPR058031">
    <property type="entry name" value="AAA_lid_NorR"/>
</dbReference>
<dbReference type="Pfam" id="PF02954">
    <property type="entry name" value="HTH_8"/>
    <property type="match status" value="1"/>
</dbReference>
<dbReference type="InterPro" id="IPR002197">
    <property type="entry name" value="HTH_Fis"/>
</dbReference>
<dbReference type="FunFam" id="3.40.50.300:FF:000006">
    <property type="entry name" value="DNA-binding transcriptional regulator NtrC"/>
    <property type="match status" value="1"/>
</dbReference>
<dbReference type="InterPro" id="IPR002078">
    <property type="entry name" value="Sigma_54_int"/>
</dbReference>
<dbReference type="PROSITE" id="PS00675">
    <property type="entry name" value="SIGMA54_INTERACT_1"/>
    <property type="match status" value="1"/>
</dbReference>